<evidence type="ECO:0000313" key="21">
    <source>
        <dbReference type="EMBL" id="CCG84601.2"/>
    </source>
</evidence>
<evidence type="ECO:0000256" key="9">
    <source>
        <dbReference type="ARBA" id="ARBA00022801"/>
    </source>
</evidence>
<evidence type="ECO:0000256" key="7">
    <source>
        <dbReference type="ARBA" id="ARBA00022750"/>
    </source>
</evidence>
<dbReference type="InterPro" id="IPR023780">
    <property type="entry name" value="Chromo_domain"/>
</dbReference>
<dbReference type="GO" id="GO:0015074">
    <property type="term" value="P:DNA integration"/>
    <property type="evidence" value="ECO:0007669"/>
    <property type="project" value="UniProtKB-KW"/>
</dbReference>
<keyword evidence="2" id="KW-0645">Protease</keyword>
<dbReference type="STRING" id="1097556.R4XFE9"/>
<comment type="subcellular location">
    <subcellularLocation>
        <location evidence="1">Nucleus</location>
    </subcellularLocation>
</comment>
<accession>R4XFE9</accession>
<evidence type="ECO:0008006" key="23">
    <source>
        <dbReference type="Google" id="ProtNLM"/>
    </source>
</evidence>
<dbReference type="InterPro" id="IPR012337">
    <property type="entry name" value="RNaseH-like_sf"/>
</dbReference>
<feature type="domain" description="Integrase catalytic" evidence="20">
    <location>
        <begin position="679"/>
        <end position="838"/>
    </location>
</feature>
<dbReference type="InterPro" id="IPR050951">
    <property type="entry name" value="Retrovirus_Pol_polyprotein"/>
</dbReference>
<evidence type="ECO:0000256" key="10">
    <source>
        <dbReference type="ARBA" id="ARBA00022842"/>
    </source>
</evidence>
<evidence type="ECO:0000259" key="18">
    <source>
        <dbReference type="PROSITE" id="PS50013"/>
    </source>
</evidence>
<dbReference type="Pfam" id="PF17917">
    <property type="entry name" value="RT_RNaseH"/>
    <property type="match status" value="1"/>
</dbReference>
<dbReference type="VEuPathDB" id="FungiDB:TAPDE_005086-2"/>
<dbReference type="GO" id="GO:0003964">
    <property type="term" value="F:RNA-directed DNA polymerase activity"/>
    <property type="evidence" value="ECO:0007669"/>
    <property type="project" value="UniProtKB-KW"/>
</dbReference>
<dbReference type="PROSITE" id="PS50878">
    <property type="entry name" value="RT_POL"/>
    <property type="match status" value="1"/>
</dbReference>
<keyword evidence="12" id="KW-0229">DNA integration</keyword>
<dbReference type="PROSITE" id="PS00598">
    <property type="entry name" value="CHROMO_1"/>
    <property type="match status" value="1"/>
</dbReference>
<organism evidence="21 22">
    <name type="scientific">Taphrina deformans (strain PYCC 5710 / ATCC 11124 / CBS 356.35 / IMI 108563 / JCM 9778 / NBRC 8474)</name>
    <name type="common">Peach leaf curl fungus</name>
    <name type="synonym">Lalaria deformans</name>
    <dbReference type="NCBI Taxonomy" id="1097556"/>
    <lineage>
        <taxon>Eukaryota</taxon>
        <taxon>Fungi</taxon>
        <taxon>Dikarya</taxon>
        <taxon>Ascomycota</taxon>
        <taxon>Taphrinomycotina</taxon>
        <taxon>Taphrinomycetes</taxon>
        <taxon>Taphrinales</taxon>
        <taxon>Taphrinaceae</taxon>
        <taxon>Taphrina</taxon>
    </lineage>
</organism>
<dbReference type="GO" id="GO:0046872">
    <property type="term" value="F:metal ion binding"/>
    <property type="evidence" value="ECO:0007669"/>
    <property type="project" value="UniProtKB-KW"/>
</dbReference>
<gene>
    <name evidence="21" type="ORF">TAPDE_005086</name>
</gene>
<keyword evidence="3" id="KW-0808">Transferase</keyword>
<keyword evidence="15" id="KW-0238">DNA-binding</keyword>
<evidence type="ECO:0000256" key="2">
    <source>
        <dbReference type="ARBA" id="ARBA00022670"/>
    </source>
</evidence>
<evidence type="ECO:0000256" key="17">
    <source>
        <dbReference type="ARBA" id="ARBA00023242"/>
    </source>
</evidence>
<keyword evidence="14" id="KW-0239">DNA-directed DNA polymerase</keyword>
<keyword evidence="17" id="KW-0539">Nucleus</keyword>
<dbReference type="InterPro" id="IPR036397">
    <property type="entry name" value="RNaseH_sf"/>
</dbReference>
<dbReference type="Proteomes" id="UP000013776">
    <property type="component" value="Unassembled WGS sequence"/>
</dbReference>
<evidence type="ECO:0000259" key="20">
    <source>
        <dbReference type="PROSITE" id="PS50994"/>
    </source>
</evidence>
<evidence type="ECO:0000256" key="12">
    <source>
        <dbReference type="ARBA" id="ARBA00022908"/>
    </source>
</evidence>
<dbReference type="FunFam" id="3.30.420.10:FF:000032">
    <property type="entry name" value="Retrovirus-related Pol polyprotein from transposon 297-like Protein"/>
    <property type="match status" value="1"/>
</dbReference>
<dbReference type="GO" id="GO:0003677">
    <property type="term" value="F:DNA binding"/>
    <property type="evidence" value="ECO:0007669"/>
    <property type="project" value="UniProtKB-KW"/>
</dbReference>
<dbReference type="GO" id="GO:0003887">
    <property type="term" value="F:DNA-directed DNA polymerase activity"/>
    <property type="evidence" value="ECO:0007669"/>
    <property type="project" value="UniProtKB-KW"/>
</dbReference>
<evidence type="ECO:0000256" key="11">
    <source>
        <dbReference type="ARBA" id="ARBA00022884"/>
    </source>
</evidence>
<dbReference type="PROSITE" id="PS50013">
    <property type="entry name" value="CHROMO_2"/>
    <property type="match status" value="1"/>
</dbReference>
<comment type="caution">
    <text evidence="21">The sequence shown here is derived from an EMBL/GenBank/DDBJ whole genome shotgun (WGS) entry which is preliminary data.</text>
</comment>
<reference evidence="21 22" key="1">
    <citation type="journal article" date="2013" name="MBio">
        <title>Genome sequencing of the plant pathogen Taphrina deformans, the causal agent of peach leaf curl.</title>
        <authorList>
            <person name="Cisse O.H."/>
            <person name="Almeida J.M.G.C.F."/>
            <person name="Fonseca A."/>
            <person name="Kumar A.A."/>
            <person name="Salojaervi J."/>
            <person name="Overmyer K."/>
            <person name="Hauser P.M."/>
            <person name="Pagni M."/>
        </authorList>
    </citation>
    <scope>NUCLEOTIDE SEQUENCE [LARGE SCALE GENOMIC DNA]</scope>
    <source>
        <strain evidence="22">PYCC 5710 / ATCC 11124 / CBS 356.35 / IMI 108563 / JCM 9778 / NBRC 8474</strain>
    </source>
</reference>
<dbReference type="eggNOG" id="KOG0017">
    <property type="taxonomic scope" value="Eukaryota"/>
</dbReference>
<keyword evidence="11" id="KW-0694">RNA-binding</keyword>
<dbReference type="InterPro" id="IPR043128">
    <property type="entry name" value="Rev_trsase/Diguanyl_cyclase"/>
</dbReference>
<dbReference type="PROSITE" id="PS50994">
    <property type="entry name" value="INTEGRASE"/>
    <property type="match status" value="1"/>
</dbReference>
<evidence type="ECO:0000256" key="5">
    <source>
        <dbReference type="ARBA" id="ARBA00022722"/>
    </source>
</evidence>
<evidence type="ECO:0000256" key="3">
    <source>
        <dbReference type="ARBA" id="ARBA00022679"/>
    </source>
</evidence>
<keyword evidence="8" id="KW-0255">Endonuclease</keyword>
<dbReference type="InterPro" id="IPR000477">
    <property type="entry name" value="RT_dom"/>
</dbReference>
<dbReference type="SMART" id="SM00298">
    <property type="entry name" value="CHROMO"/>
    <property type="match status" value="1"/>
</dbReference>
<evidence type="ECO:0000313" key="22">
    <source>
        <dbReference type="Proteomes" id="UP000013776"/>
    </source>
</evidence>
<dbReference type="CDD" id="cd00024">
    <property type="entry name" value="CD_CSD"/>
    <property type="match status" value="1"/>
</dbReference>
<dbReference type="GO" id="GO:0003723">
    <property type="term" value="F:RNA binding"/>
    <property type="evidence" value="ECO:0007669"/>
    <property type="project" value="UniProtKB-KW"/>
</dbReference>
<feature type="domain" description="Reverse transcriptase" evidence="19">
    <location>
        <begin position="110"/>
        <end position="289"/>
    </location>
</feature>
<keyword evidence="5" id="KW-0540">Nuclease</keyword>
<dbReference type="Pfam" id="PF00078">
    <property type="entry name" value="RVT_1"/>
    <property type="match status" value="1"/>
</dbReference>
<dbReference type="InterPro" id="IPR041373">
    <property type="entry name" value="RT_RNaseH"/>
</dbReference>
<feature type="domain" description="Chromo" evidence="18">
    <location>
        <begin position="979"/>
        <end position="1039"/>
    </location>
</feature>
<evidence type="ECO:0000256" key="4">
    <source>
        <dbReference type="ARBA" id="ARBA00022695"/>
    </source>
</evidence>
<dbReference type="Gene3D" id="3.10.10.10">
    <property type="entry name" value="HIV Type 1 Reverse Transcriptase, subunit A, domain 1"/>
    <property type="match status" value="1"/>
</dbReference>
<keyword evidence="13" id="KW-0695">RNA-directed DNA polymerase</keyword>
<dbReference type="GO" id="GO:0006508">
    <property type="term" value="P:proteolysis"/>
    <property type="evidence" value="ECO:0007669"/>
    <property type="project" value="UniProtKB-KW"/>
</dbReference>
<dbReference type="InterPro" id="IPR000953">
    <property type="entry name" value="Chromo/chromo_shadow_dom"/>
</dbReference>
<dbReference type="GO" id="GO:0006310">
    <property type="term" value="P:DNA recombination"/>
    <property type="evidence" value="ECO:0007669"/>
    <property type="project" value="UniProtKB-KW"/>
</dbReference>
<dbReference type="GO" id="GO:0010468">
    <property type="term" value="P:regulation of gene expression"/>
    <property type="evidence" value="ECO:0007669"/>
    <property type="project" value="UniProtKB-ARBA"/>
</dbReference>
<dbReference type="EMBL" id="CAHR02000270">
    <property type="protein sequence ID" value="CCG84601.2"/>
    <property type="molecule type" value="Genomic_DNA"/>
</dbReference>
<dbReference type="Gene3D" id="1.10.340.70">
    <property type="match status" value="1"/>
</dbReference>
<dbReference type="AlphaFoldDB" id="R4XFE9"/>
<keyword evidence="9" id="KW-0378">Hydrolase</keyword>
<evidence type="ECO:0000256" key="8">
    <source>
        <dbReference type="ARBA" id="ARBA00022759"/>
    </source>
</evidence>
<keyword evidence="6" id="KW-0479">Metal-binding</keyword>
<keyword evidence="10" id="KW-0460">Magnesium</keyword>
<keyword evidence="16" id="KW-0233">DNA recombination</keyword>
<dbReference type="InterPro" id="IPR043502">
    <property type="entry name" value="DNA/RNA_pol_sf"/>
</dbReference>
<sequence length="1047" mass="119199">MLDPPNTNIVAATQFLKDSENLEVVGIRLVPTGTHRLAATSDNNPLAGVPGPYHQFSDLFSKGKADVLPNHGKHDHTIPLEPGQGPPFGPLYGMTQQELGTLKEYIDDNLSKGFIRQSSSPAGAPVLFVKKKDGSLRLCVDYRGLNAITIKDRAPLPLIKETFDCIRGSTVFTCLDLRGAYNLLRVAAGEEWRSAFRTRYGLFEYCVMPFGLCNAPATFQTMINDVLRPFLDHFVVVYLDDICIYSKNQTDHVKHVTLVLETLEKHNLYVKAEKCIWHASQVPFLGFIISDKGIAMDPAKITSITAWPEPTDQHELQVFLGFANFYQNQIGYYSKGAKVLYSLLKKDKPWAWTLSESDAFRLLKQCFVEAPIRRHFDPDKPSYLETDASDGALGGILSQTGNDGLLHPCAYHSRTLQPAELNYEIHDKELLAIVDCFKEWRIYLQGAKHKTTVWTDHKNLVYFTTTKTLNQRQTRWSQTLSEYDFIITYRAGKANVKADALSRRSDLRPTGGDTTRTMTLLKPAQVNFNTPEPDSRPSEPLTAALAATTLTNPDLSFAIKEASESDPKYQRILIGIRRNPPDATLSAYSEAPDNHLLLFENCPYVPDDSDLFLQLLNRYHDHPTSGHQGIARTFDLLNRDFYWPGMRKFCIRYVSQCKECNRNKTSRHKPYGLLKPLPIPDTPWTSIAMDYIVKLPPSKGFDFILVVVCRLTKMAHFIPCREAMSTEEFAQLFVSHIFRLHSFPQDVVSDRGSHFRSAFWKQVLELCHIKGNLSTSFHPQTDGQTERTNQTLEQYLRLYCNYEQDDWARLLPMAEFACNNAENTSTQLSPFMANYGYHPRRDMQVLANPANAAGASLVERLATVQQFLQSELAYSQQAYSEHADEHRLVSPFKVGQEVWLNRRYIDTVRPSRKLDHSRLGPFKIIESVNDRAFKLDLPATMRIHNVFHPCLLDLCVPSDIPGRQKKPPPPVEVDNHVEYEVQDILRSRTRRNQVQYLVKWQGYNSDHNSWEPASTLEEDVPSLVQAFRIRCATRWTPTESGARNNTQ</sequence>
<dbReference type="SUPFAM" id="SSF53098">
    <property type="entry name" value="Ribonuclease H-like"/>
    <property type="match status" value="1"/>
</dbReference>
<keyword evidence="22" id="KW-1185">Reference proteome</keyword>
<dbReference type="Pfam" id="PF00385">
    <property type="entry name" value="Chromo"/>
    <property type="match status" value="1"/>
</dbReference>
<evidence type="ECO:0000256" key="1">
    <source>
        <dbReference type="ARBA" id="ARBA00004123"/>
    </source>
</evidence>
<evidence type="ECO:0000256" key="13">
    <source>
        <dbReference type="ARBA" id="ARBA00022918"/>
    </source>
</evidence>
<evidence type="ECO:0000256" key="15">
    <source>
        <dbReference type="ARBA" id="ARBA00023125"/>
    </source>
</evidence>
<dbReference type="Pfam" id="PF17921">
    <property type="entry name" value="Integrase_H2C2"/>
    <property type="match status" value="1"/>
</dbReference>
<dbReference type="InterPro" id="IPR001584">
    <property type="entry name" value="Integrase_cat-core"/>
</dbReference>
<evidence type="ECO:0000256" key="16">
    <source>
        <dbReference type="ARBA" id="ARBA00023172"/>
    </source>
</evidence>
<proteinExistence type="predicted"/>
<dbReference type="FunFam" id="3.10.20.370:FF:000001">
    <property type="entry name" value="Retrovirus-related Pol polyprotein from transposon 17.6-like protein"/>
    <property type="match status" value="1"/>
</dbReference>
<keyword evidence="4" id="KW-0548">Nucleotidyltransferase</keyword>
<dbReference type="InterPro" id="IPR041588">
    <property type="entry name" value="Integrase_H2C2"/>
</dbReference>
<evidence type="ECO:0000259" key="19">
    <source>
        <dbReference type="PROSITE" id="PS50878"/>
    </source>
</evidence>
<dbReference type="GO" id="GO:0004190">
    <property type="term" value="F:aspartic-type endopeptidase activity"/>
    <property type="evidence" value="ECO:0007669"/>
    <property type="project" value="UniProtKB-KW"/>
</dbReference>
<dbReference type="CDD" id="cd09274">
    <property type="entry name" value="RNase_HI_RT_Ty3"/>
    <property type="match status" value="1"/>
</dbReference>
<dbReference type="PANTHER" id="PTHR37984:SF5">
    <property type="entry name" value="PROTEIN NYNRIN-LIKE"/>
    <property type="match status" value="1"/>
</dbReference>
<evidence type="ECO:0000256" key="6">
    <source>
        <dbReference type="ARBA" id="ARBA00022723"/>
    </source>
</evidence>
<dbReference type="CDD" id="cd01647">
    <property type="entry name" value="RT_LTR"/>
    <property type="match status" value="1"/>
</dbReference>
<dbReference type="InterPro" id="IPR016197">
    <property type="entry name" value="Chromo-like_dom_sf"/>
</dbReference>
<dbReference type="InterPro" id="IPR056924">
    <property type="entry name" value="SH3_Tf2-1"/>
</dbReference>
<dbReference type="SUPFAM" id="SSF54160">
    <property type="entry name" value="Chromo domain-like"/>
    <property type="match status" value="1"/>
</dbReference>
<dbReference type="GO" id="GO:0006338">
    <property type="term" value="P:chromatin remodeling"/>
    <property type="evidence" value="ECO:0007669"/>
    <property type="project" value="UniProtKB-ARBA"/>
</dbReference>
<dbReference type="GO" id="GO:0004519">
    <property type="term" value="F:endonuclease activity"/>
    <property type="evidence" value="ECO:0007669"/>
    <property type="project" value="UniProtKB-KW"/>
</dbReference>
<keyword evidence="7" id="KW-0064">Aspartyl protease</keyword>
<dbReference type="FunFam" id="3.30.70.270:FF:000020">
    <property type="entry name" value="Transposon Tf2-6 polyprotein-like Protein"/>
    <property type="match status" value="1"/>
</dbReference>
<dbReference type="GO" id="GO:0005634">
    <property type="term" value="C:nucleus"/>
    <property type="evidence" value="ECO:0007669"/>
    <property type="project" value="UniProtKB-SubCell"/>
</dbReference>
<dbReference type="SUPFAM" id="SSF56672">
    <property type="entry name" value="DNA/RNA polymerases"/>
    <property type="match status" value="1"/>
</dbReference>
<dbReference type="OrthoDB" id="5417660at2759"/>
<dbReference type="Pfam" id="PF24626">
    <property type="entry name" value="SH3_Tf2-1"/>
    <property type="match status" value="1"/>
</dbReference>
<dbReference type="Gene3D" id="3.10.20.370">
    <property type="match status" value="1"/>
</dbReference>
<dbReference type="Gene3D" id="3.30.420.10">
    <property type="entry name" value="Ribonuclease H-like superfamily/Ribonuclease H"/>
    <property type="match status" value="1"/>
</dbReference>
<protein>
    <recommendedName>
        <fullName evidence="23">Reverse transcriptase</fullName>
    </recommendedName>
</protein>
<dbReference type="InterPro" id="IPR023779">
    <property type="entry name" value="Chromodomain_CS"/>
</dbReference>
<dbReference type="PANTHER" id="PTHR37984">
    <property type="entry name" value="PROTEIN CBG26694"/>
    <property type="match status" value="1"/>
</dbReference>
<dbReference type="Gene3D" id="3.30.70.270">
    <property type="match status" value="2"/>
</dbReference>
<name>R4XFE9_TAPDE</name>
<dbReference type="Gene3D" id="2.40.50.40">
    <property type="match status" value="1"/>
</dbReference>
<evidence type="ECO:0000256" key="14">
    <source>
        <dbReference type="ARBA" id="ARBA00022932"/>
    </source>
</evidence>